<dbReference type="EMBL" id="VSSQ01031890">
    <property type="protein sequence ID" value="MPM82963.1"/>
    <property type="molecule type" value="Genomic_DNA"/>
</dbReference>
<proteinExistence type="predicted"/>
<accession>A0A645D1J4</accession>
<reference evidence="1" key="1">
    <citation type="submission" date="2019-08" db="EMBL/GenBank/DDBJ databases">
        <authorList>
            <person name="Kucharzyk K."/>
            <person name="Murdoch R.W."/>
            <person name="Higgins S."/>
            <person name="Loffler F."/>
        </authorList>
    </citation>
    <scope>NUCLEOTIDE SEQUENCE</scope>
</reference>
<sequence>MVSETGEIRLNAAKRNFTVCTPRTESVTLESGELAAGTLRVEKADCFQTVAAISLDGKALPQSEKILVLHLTNVVNSGMVFDDNSFRLLRDWGGLPLLLRRGKAVIEMKSTADYRVEALSAVGEILGEVRGERQDGVFRFNADTGAFPGGVMAYQLRRR</sequence>
<gene>
    <name evidence="1" type="ORF">SDC9_130025</name>
</gene>
<dbReference type="AlphaFoldDB" id="A0A645D1J4"/>
<name>A0A645D1J4_9ZZZZ</name>
<comment type="caution">
    <text evidence="1">The sequence shown here is derived from an EMBL/GenBank/DDBJ whole genome shotgun (WGS) entry which is preliminary data.</text>
</comment>
<evidence type="ECO:0000313" key="1">
    <source>
        <dbReference type="EMBL" id="MPM82963.1"/>
    </source>
</evidence>
<protein>
    <submittedName>
        <fullName evidence="1">Uncharacterized protein</fullName>
    </submittedName>
</protein>
<organism evidence="1">
    <name type="scientific">bioreactor metagenome</name>
    <dbReference type="NCBI Taxonomy" id="1076179"/>
    <lineage>
        <taxon>unclassified sequences</taxon>
        <taxon>metagenomes</taxon>
        <taxon>ecological metagenomes</taxon>
    </lineage>
</organism>